<dbReference type="InterPro" id="IPR050559">
    <property type="entry name" value="P-Pant_transferase_sf"/>
</dbReference>
<accession>A0ABZ3ER77</accession>
<comment type="similarity">
    <text evidence="1">Belongs to the P-Pant transferase superfamily. Gsp/Sfp/HetI/AcpT family.</text>
</comment>
<dbReference type="Gene3D" id="3.90.470.20">
    <property type="entry name" value="4'-phosphopantetheinyl transferase domain"/>
    <property type="match status" value="2"/>
</dbReference>
<dbReference type="GO" id="GO:0016740">
    <property type="term" value="F:transferase activity"/>
    <property type="evidence" value="ECO:0007669"/>
    <property type="project" value="UniProtKB-KW"/>
</dbReference>
<evidence type="ECO:0000256" key="1">
    <source>
        <dbReference type="ARBA" id="ARBA00010990"/>
    </source>
</evidence>
<evidence type="ECO:0000313" key="4">
    <source>
        <dbReference type="EMBL" id="XAH72723.1"/>
    </source>
</evidence>
<dbReference type="SUPFAM" id="SSF56214">
    <property type="entry name" value="4'-phosphopantetheinyl transferase"/>
    <property type="match status" value="2"/>
</dbReference>
<dbReference type="Pfam" id="PF01648">
    <property type="entry name" value="ACPS"/>
    <property type="match status" value="1"/>
</dbReference>
<organism evidence="4 5">
    <name type="scientific">Kineothrix sedimenti</name>
    <dbReference type="NCBI Taxonomy" id="3123317"/>
    <lineage>
        <taxon>Bacteria</taxon>
        <taxon>Bacillati</taxon>
        <taxon>Bacillota</taxon>
        <taxon>Clostridia</taxon>
        <taxon>Lachnospirales</taxon>
        <taxon>Lachnospiraceae</taxon>
        <taxon>Kineothrix</taxon>
    </lineage>
</organism>
<evidence type="ECO:0000313" key="5">
    <source>
        <dbReference type="Proteomes" id="UP001451571"/>
    </source>
</evidence>
<dbReference type="PANTHER" id="PTHR12215">
    <property type="entry name" value="PHOSPHOPANTETHEINE TRANSFERASE"/>
    <property type="match status" value="1"/>
</dbReference>
<dbReference type="EMBL" id="CP146256">
    <property type="protein sequence ID" value="XAH72723.1"/>
    <property type="molecule type" value="Genomic_DNA"/>
</dbReference>
<reference evidence="4 5" key="1">
    <citation type="submission" date="2024-02" db="EMBL/GenBank/DDBJ databases">
        <title>Bacterial strain from lacustrine sediment.</title>
        <authorList>
            <person name="Petit C."/>
            <person name="Fadhlaoui K."/>
        </authorList>
    </citation>
    <scope>NUCLEOTIDE SEQUENCE [LARGE SCALE GENOMIC DNA]</scope>
    <source>
        <strain evidence="4 5">IPX-CK</strain>
    </source>
</reference>
<dbReference type="PANTHER" id="PTHR12215:SF10">
    <property type="entry name" value="L-AMINOADIPATE-SEMIALDEHYDE DEHYDROGENASE-PHOSPHOPANTETHEINYL TRANSFERASE"/>
    <property type="match status" value="1"/>
</dbReference>
<dbReference type="InterPro" id="IPR008278">
    <property type="entry name" value="4-PPantetheinyl_Trfase_dom"/>
</dbReference>
<evidence type="ECO:0000256" key="2">
    <source>
        <dbReference type="ARBA" id="ARBA00022679"/>
    </source>
</evidence>
<evidence type="ECO:0000259" key="3">
    <source>
        <dbReference type="Pfam" id="PF01648"/>
    </source>
</evidence>
<protein>
    <submittedName>
        <fullName evidence="4">4'-phosphopantetheinyl transferase superfamily protein</fullName>
    </submittedName>
</protein>
<keyword evidence="5" id="KW-1185">Reference proteome</keyword>
<gene>
    <name evidence="4" type="ORF">V6984_14545</name>
</gene>
<dbReference type="RefSeq" id="WP_342756336.1">
    <property type="nucleotide sequence ID" value="NZ_CP146256.1"/>
</dbReference>
<dbReference type="InterPro" id="IPR037143">
    <property type="entry name" value="4-PPantetheinyl_Trfase_dom_sf"/>
</dbReference>
<keyword evidence="2 4" id="KW-0808">Transferase</keyword>
<feature type="domain" description="4'-phosphopantetheinyl transferase" evidence="3">
    <location>
        <begin position="113"/>
        <end position="226"/>
    </location>
</feature>
<proteinExistence type="inferred from homology"/>
<name>A0ABZ3ER77_9FIRM</name>
<dbReference type="Proteomes" id="UP001451571">
    <property type="component" value="Chromosome"/>
</dbReference>
<sequence length="244" mass="27696">MIRLYIADIAALSDEAVYRSYLKKIDAVRQEKVRQCINEADKKRSLLAGYLLQAGVVDLKAQESGLQADAIPLSFAYSFGENGKPYFDNYPDIYFSLSHSGDYVICAISEEEVGADIQEHREVKSGIAARFFSEEDKKNMEQAGASRGEKFFAELFYRMWAVKEAHMKLTGMGMKQGMDSTVIRFAKEQPGEREYVRGGIVRKEKEKNIAYFQICDKMEKYSIAVCSYSEIADITIKEIMVVES</sequence>